<evidence type="ECO:0000256" key="1">
    <source>
        <dbReference type="SAM" id="Phobius"/>
    </source>
</evidence>
<proteinExistence type="predicted"/>
<keyword evidence="1" id="KW-1133">Transmembrane helix</keyword>
<evidence type="ECO:0000313" key="2">
    <source>
        <dbReference type="EMBL" id="KOF76232.1"/>
    </source>
</evidence>
<accession>A0A0L8GGU5</accession>
<reference evidence="2" key="1">
    <citation type="submission" date="2015-07" db="EMBL/GenBank/DDBJ databases">
        <title>MeaNS - Measles Nucleotide Surveillance Program.</title>
        <authorList>
            <person name="Tran T."/>
            <person name="Druce J."/>
        </authorList>
    </citation>
    <scope>NUCLEOTIDE SEQUENCE</scope>
    <source>
        <strain evidence="2">UCB-OBI-ISO-001</strain>
        <tissue evidence="2">Gonad</tissue>
    </source>
</reference>
<keyword evidence="1" id="KW-0472">Membrane</keyword>
<feature type="transmembrane region" description="Helical" evidence="1">
    <location>
        <begin position="31"/>
        <end position="49"/>
    </location>
</feature>
<sequence>MIKKKRSLLLTSRLRKSVVHSLISVCRNRMQGRLFYVSACMCVCTWVHIERHAMRKLFFIELHTYLCHSRQWKTLSSAAFLSFYLKYKEINVTICHNCKCKDVKA</sequence>
<name>A0A0L8GGU5_OCTBM</name>
<protein>
    <submittedName>
        <fullName evidence="2">Uncharacterized protein</fullName>
    </submittedName>
</protein>
<gene>
    <name evidence="2" type="ORF">OCBIM_22033588mg</name>
</gene>
<organism evidence="2">
    <name type="scientific">Octopus bimaculoides</name>
    <name type="common">California two-spotted octopus</name>
    <dbReference type="NCBI Taxonomy" id="37653"/>
    <lineage>
        <taxon>Eukaryota</taxon>
        <taxon>Metazoa</taxon>
        <taxon>Spiralia</taxon>
        <taxon>Lophotrochozoa</taxon>
        <taxon>Mollusca</taxon>
        <taxon>Cephalopoda</taxon>
        <taxon>Coleoidea</taxon>
        <taxon>Octopodiformes</taxon>
        <taxon>Octopoda</taxon>
        <taxon>Incirrata</taxon>
        <taxon>Octopodidae</taxon>
        <taxon>Octopus</taxon>
    </lineage>
</organism>
<keyword evidence="1" id="KW-0812">Transmembrane</keyword>
<dbReference type="AlphaFoldDB" id="A0A0L8GGU5"/>
<dbReference type="EMBL" id="KQ421839">
    <property type="protein sequence ID" value="KOF76232.1"/>
    <property type="molecule type" value="Genomic_DNA"/>
</dbReference>